<dbReference type="CDD" id="cd09272">
    <property type="entry name" value="RNase_HI_RT_Ty1"/>
    <property type="match status" value="1"/>
</dbReference>
<feature type="domain" description="Reverse transcriptase Ty1/copia-type" evidence="1">
    <location>
        <begin position="49"/>
        <end position="292"/>
    </location>
</feature>
<keyword evidence="2" id="KW-0808">Transferase</keyword>
<dbReference type="InterPro" id="IPR043502">
    <property type="entry name" value="DNA/RNA_pol_sf"/>
</dbReference>
<keyword evidence="3" id="KW-1185">Reference proteome</keyword>
<protein>
    <submittedName>
        <fullName evidence="2">RNA-directed DNA polymerase</fullName>
        <ecNumber evidence="2">2.7.7.49</ecNumber>
    </submittedName>
</protein>
<dbReference type="SUPFAM" id="SSF56672">
    <property type="entry name" value="DNA/RNA polymerases"/>
    <property type="match status" value="1"/>
</dbReference>
<dbReference type="PANTHER" id="PTHR11439:SF515">
    <property type="entry name" value="GAG-POL POLYPROTEIN"/>
    <property type="match status" value="1"/>
</dbReference>
<evidence type="ECO:0000313" key="2">
    <source>
        <dbReference type="EMBL" id="KAF5815320.1"/>
    </source>
</evidence>
<sequence length="541" mass="61112">MTPNQVRELYDKEDELLLIDGEPTSYDEAATEESWLNAMKEELASIKRNNTWSLTNLPAGQRAIGVRWVFKLKKNAEGKIIKHKAPLVAKGYVQKKGIDFEDAFAPVARIETIRLLLAVAAKESWVVHHMDVKSAFLNGELVEEVYVTQPTGFEIKGKEQMVYRLHKALYGLRQAPRAWNARLDRSLKEFGFSKCAHEQAVYKVHKPNYIIIVGVYVDDLIVTGSNEEKIQDFKRSMKSVFDMSDLGSLTYYLGIEVHQSKDGIVLKQENYANKILKLAGMTKCNAAKYPMEHKLRLVKDEKGKEVNPTEYRRVIGCLRYLIHTRPDLSYAVGVVSRFMQTPKESHLAAVKQILRYIKGTVGYGLMYQKGGDGKLQGYSDSSHGLNLQDRRGTTGVAFYYSGNLVTWSSQKQNTVALSSCEAEFMAATAAACQGLWLRNLVSNLMGRKAVKVKLLVDNESAIALMKNPVFHGRSKHIDIKYHFIRECVERGQISIEHISGELQKADILTKALPRIKFAEMRSLMGVEDRKNEVTIQGENIG</sequence>
<dbReference type="InterPro" id="IPR013103">
    <property type="entry name" value="RVT_2"/>
</dbReference>
<evidence type="ECO:0000259" key="1">
    <source>
        <dbReference type="Pfam" id="PF07727"/>
    </source>
</evidence>
<dbReference type="Pfam" id="PF07727">
    <property type="entry name" value="RVT_2"/>
    <property type="match status" value="1"/>
</dbReference>
<dbReference type="GO" id="GO:0003964">
    <property type="term" value="F:RNA-directed DNA polymerase activity"/>
    <property type="evidence" value="ECO:0007669"/>
    <property type="project" value="UniProtKB-KW"/>
</dbReference>
<proteinExistence type="predicted"/>
<accession>A0A9K3JIW6</accession>
<name>A0A9K3JIW6_HELAN</name>
<reference evidence="2" key="1">
    <citation type="journal article" date="2017" name="Nature">
        <title>The sunflower genome provides insights into oil metabolism, flowering and Asterid evolution.</title>
        <authorList>
            <person name="Badouin H."/>
            <person name="Gouzy J."/>
            <person name="Grassa C.J."/>
            <person name="Murat F."/>
            <person name="Staton S.E."/>
            <person name="Cottret L."/>
            <person name="Lelandais-Briere C."/>
            <person name="Owens G.L."/>
            <person name="Carrere S."/>
            <person name="Mayjonade B."/>
            <person name="Legrand L."/>
            <person name="Gill N."/>
            <person name="Kane N.C."/>
            <person name="Bowers J.E."/>
            <person name="Hubner S."/>
            <person name="Bellec A."/>
            <person name="Berard A."/>
            <person name="Berges H."/>
            <person name="Blanchet N."/>
            <person name="Boniface M.C."/>
            <person name="Brunel D."/>
            <person name="Catrice O."/>
            <person name="Chaidir N."/>
            <person name="Claudel C."/>
            <person name="Donnadieu C."/>
            <person name="Faraut T."/>
            <person name="Fievet G."/>
            <person name="Helmstetter N."/>
            <person name="King M."/>
            <person name="Knapp S.J."/>
            <person name="Lai Z."/>
            <person name="Le Paslier M.C."/>
            <person name="Lippi Y."/>
            <person name="Lorenzon L."/>
            <person name="Mandel J.R."/>
            <person name="Marage G."/>
            <person name="Marchand G."/>
            <person name="Marquand E."/>
            <person name="Bret-Mestries E."/>
            <person name="Morien E."/>
            <person name="Nambeesan S."/>
            <person name="Nguyen T."/>
            <person name="Pegot-Espagnet P."/>
            <person name="Pouilly N."/>
            <person name="Raftis F."/>
            <person name="Sallet E."/>
            <person name="Schiex T."/>
            <person name="Thomas J."/>
            <person name="Vandecasteele C."/>
            <person name="Vares D."/>
            <person name="Vear F."/>
            <person name="Vautrin S."/>
            <person name="Crespi M."/>
            <person name="Mangin B."/>
            <person name="Burke J.M."/>
            <person name="Salse J."/>
            <person name="Munos S."/>
            <person name="Vincourt P."/>
            <person name="Rieseberg L.H."/>
            <person name="Langlade N.B."/>
        </authorList>
    </citation>
    <scope>NUCLEOTIDE SEQUENCE</scope>
    <source>
        <tissue evidence="2">Leaves</tissue>
    </source>
</reference>
<dbReference type="Proteomes" id="UP000215914">
    <property type="component" value="Unassembled WGS sequence"/>
</dbReference>
<dbReference type="EC" id="2.7.7.49" evidence="2"/>
<evidence type="ECO:0000313" key="3">
    <source>
        <dbReference type="Proteomes" id="UP000215914"/>
    </source>
</evidence>
<keyword evidence="2" id="KW-0695">RNA-directed DNA polymerase</keyword>
<gene>
    <name evidence="2" type="ORF">HanXRQr2_Chr03g0121761</name>
</gene>
<organism evidence="2 3">
    <name type="scientific">Helianthus annuus</name>
    <name type="common">Common sunflower</name>
    <dbReference type="NCBI Taxonomy" id="4232"/>
    <lineage>
        <taxon>Eukaryota</taxon>
        <taxon>Viridiplantae</taxon>
        <taxon>Streptophyta</taxon>
        <taxon>Embryophyta</taxon>
        <taxon>Tracheophyta</taxon>
        <taxon>Spermatophyta</taxon>
        <taxon>Magnoliopsida</taxon>
        <taxon>eudicotyledons</taxon>
        <taxon>Gunneridae</taxon>
        <taxon>Pentapetalae</taxon>
        <taxon>asterids</taxon>
        <taxon>campanulids</taxon>
        <taxon>Asterales</taxon>
        <taxon>Asteraceae</taxon>
        <taxon>Asteroideae</taxon>
        <taxon>Heliantheae alliance</taxon>
        <taxon>Heliantheae</taxon>
        <taxon>Helianthus</taxon>
    </lineage>
</organism>
<dbReference type="PANTHER" id="PTHR11439">
    <property type="entry name" value="GAG-POL-RELATED RETROTRANSPOSON"/>
    <property type="match status" value="1"/>
</dbReference>
<keyword evidence="2" id="KW-0548">Nucleotidyltransferase</keyword>
<reference evidence="2" key="2">
    <citation type="submission" date="2020-06" db="EMBL/GenBank/DDBJ databases">
        <title>Helianthus annuus Genome sequencing and assembly Release 2.</title>
        <authorList>
            <person name="Gouzy J."/>
            <person name="Langlade N."/>
            <person name="Munos S."/>
        </authorList>
    </citation>
    <scope>NUCLEOTIDE SEQUENCE</scope>
    <source>
        <tissue evidence="2">Leaves</tissue>
    </source>
</reference>
<comment type="caution">
    <text evidence="2">The sequence shown here is derived from an EMBL/GenBank/DDBJ whole genome shotgun (WGS) entry which is preliminary data.</text>
</comment>
<dbReference type="AlphaFoldDB" id="A0A9K3JIW6"/>
<dbReference type="EMBL" id="MNCJ02000318">
    <property type="protein sequence ID" value="KAF5815320.1"/>
    <property type="molecule type" value="Genomic_DNA"/>
</dbReference>
<dbReference type="Gramene" id="mRNA:HanXRQr2_Chr03g0121761">
    <property type="protein sequence ID" value="CDS:HanXRQr2_Chr03g0121761.1"/>
    <property type="gene ID" value="HanXRQr2_Chr03g0121761"/>
</dbReference>